<sequence>SEIISYWGYPSEKYEVITADGYILQLNRIPHGKNDANHLDRIGTFSLLLFSPVVYLQYGLFITGSVWISNLPNHSPGFLLADAGYDVPMGNSRGSKWSQKHLYLKTESKEFWAF</sequence>
<feature type="domain" description="Partial AB-hydrolase lipase" evidence="2">
    <location>
        <begin position="1"/>
        <end position="71"/>
    </location>
</feature>
<keyword evidence="1" id="KW-0472">Membrane</keyword>
<evidence type="ECO:0000256" key="1">
    <source>
        <dbReference type="SAM" id="Phobius"/>
    </source>
</evidence>
<keyword evidence="4" id="KW-1185">Reference proteome</keyword>
<dbReference type="AlphaFoldDB" id="A0A212CPX7"/>
<feature type="non-terminal residue" evidence="3">
    <location>
        <position position="1"/>
    </location>
</feature>
<keyword evidence="1" id="KW-1133">Transmembrane helix</keyword>
<accession>A0A212CPX7</accession>
<dbReference type="Gene3D" id="3.40.50.1820">
    <property type="entry name" value="alpha/beta hydrolase"/>
    <property type="match status" value="1"/>
</dbReference>
<dbReference type="InterPro" id="IPR029058">
    <property type="entry name" value="AB_hydrolase_fold"/>
</dbReference>
<organism evidence="3 4">
    <name type="scientific">Cervus elaphus hippelaphus</name>
    <name type="common">European red deer</name>
    <dbReference type="NCBI Taxonomy" id="46360"/>
    <lineage>
        <taxon>Eukaryota</taxon>
        <taxon>Metazoa</taxon>
        <taxon>Chordata</taxon>
        <taxon>Craniata</taxon>
        <taxon>Vertebrata</taxon>
        <taxon>Euteleostomi</taxon>
        <taxon>Mammalia</taxon>
        <taxon>Eutheria</taxon>
        <taxon>Laurasiatheria</taxon>
        <taxon>Artiodactyla</taxon>
        <taxon>Ruminantia</taxon>
        <taxon>Pecora</taxon>
        <taxon>Cervidae</taxon>
        <taxon>Cervinae</taxon>
        <taxon>Cervus</taxon>
    </lineage>
</organism>
<dbReference type="GO" id="GO:0006629">
    <property type="term" value="P:lipid metabolic process"/>
    <property type="evidence" value="ECO:0007669"/>
    <property type="project" value="InterPro"/>
</dbReference>
<feature type="non-terminal residue" evidence="3">
    <location>
        <position position="114"/>
    </location>
</feature>
<name>A0A212CPX7_CEREH</name>
<dbReference type="Proteomes" id="UP000242450">
    <property type="component" value="Chromosome 15"/>
</dbReference>
<dbReference type="SUPFAM" id="SSF53474">
    <property type="entry name" value="alpha/beta-Hydrolases"/>
    <property type="match status" value="1"/>
</dbReference>
<dbReference type="InterPro" id="IPR006693">
    <property type="entry name" value="AB_hydrolase_lipase"/>
</dbReference>
<dbReference type="Pfam" id="PF04083">
    <property type="entry name" value="Abhydro_lipase"/>
    <property type="match status" value="1"/>
</dbReference>
<feature type="transmembrane region" description="Helical" evidence="1">
    <location>
        <begin position="47"/>
        <end position="68"/>
    </location>
</feature>
<evidence type="ECO:0000313" key="3">
    <source>
        <dbReference type="EMBL" id="OWK08061.1"/>
    </source>
</evidence>
<keyword evidence="1" id="KW-0812">Transmembrane</keyword>
<gene>
    <name evidence="3" type="ORF">Celaphus_00008444</name>
</gene>
<dbReference type="OrthoDB" id="9974421at2759"/>
<proteinExistence type="predicted"/>
<comment type="caution">
    <text evidence="3">The sequence shown here is derived from an EMBL/GenBank/DDBJ whole genome shotgun (WGS) entry which is preliminary data.</text>
</comment>
<evidence type="ECO:0000259" key="2">
    <source>
        <dbReference type="Pfam" id="PF04083"/>
    </source>
</evidence>
<evidence type="ECO:0000313" key="4">
    <source>
        <dbReference type="Proteomes" id="UP000242450"/>
    </source>
</evidence>
<reference evidence="3 4" key="1">
    <citation type="journal article" date="2018" name="Mol. Genet. Genomics">
        <title>The red deer Cervus elaphus genome CerEla1.0: sequencing, annotating, genes, and chromosomes.</title>
        <authorList>
            <person name="Bana N.A."/>
            <person name="Nyiri A."/>
            <person name="Nagy J."/>
            <person name="Frank K."/>
            <person name="Nagy T."/>
            <person name="Steger V."/>
            <person name="Schiller M."/>
            <person name="Lakatos P."/>
            <person name="Sugar L."/>
            <person name="Horn P."/>
            <person name="Barta E."/>
            <person name="Orosz L."/>
        </authorList>
    </citation>
    <scope>NUCLEOTIDE SEQUENCE [LARGE SCALE GENOMIC DNA]</scope>
    <source>
        <strain evidence="3">Hungarian</strain>
    </source>
</reference>
<dbReference type="PANTHER" id="PTHR11005">
    <property type="entry name" value="LYSOSOMAL ACID LIPASE-RELATED"/>
    <property type="match status" value="1"/>
</dbReference>
<protein>
    <submittedName>
        <fullName evidence="3">LIPF</fullName>
    </submittedName>
</protein>
<dbReference type="EMBL" id="MKHE01000015">
    <property type="protein sequence ID" value="OWK08061.1"/>
    <property type="molecule type" value="Genomic_DNA"/>
</dbReference>